<dbReference type="NCBIfam" id="TIGR00350">
    <property type="entry name" value="lytR_cpsA_psr"/>
    <property type="match status" value="1"/>
</dbReference>
<keyword evidence="5" id="KW-1185">Reference proteome</keyword>
<comment type="similarity">
    <text evidence="1">Belongs to the LytR/CpsA/Psr (LCP) family.</text>
</comment>
<gene>
    <name evidence="4" type="ORF">DFR69_109229</name>
</gene>
<organism evidence="4 5">
    <name type="scientific">Nocardia neocaledoniensis</name>
    <dbReference type="NCBI Taxonomy" id="236511"/>
    <lineage>
        <taxon>Bacteria</taxon>
        <taxon>Bacillati</taxon>
        <taxon>Actinomycetota</taxon>
        <taxon>Actinomycetes</taxon>
        <taxon>Mycobacteriales</taxon>
        <taxon>Nocardiaceae</taxon>
        <taxon>Nocardia</taxon>
    </lineage>
</organism>
<dbReference type="InterPro" id="IPR050922">
    <property type="entry name" value="LytR/CpsA/Psr_CW_biosynth"/>
</dbReference>
<comment type="caution">
    <text evidence="4">The sequence shown here is derived from an EMBL/GenBank/DDBJ whole genome shotgun (WGS) entry which is preliminary data.</text>
</comment>
<accession>A0A317NBB0</accession>
<dbReference type="Pfam" id="PF03816">
    <property type="entry name" value="LytR_cpsA_psr"/>
    <property type="match status" value="1"/>
</dbReference>
<dbReference type="Pfam" id="PF13399">
    <property type="entry name" value="LytR_C"/>
    <property type="match status" value="1"/>
</dbReference>
<protein>
    <submittedName>
        <fullName evidence="4">LytR family transcriptional attenuator</fullName>
    </submittedName>
</protein>
<feature type="domain" description="Cell envelope-related transcriptional attenuator" evidence="2">
    <location>
        <begin position="77"/>
        <end position="241"/>
    </location>
</feature>
<dbReference type="AlphaFoldDB" id="A0A317NBB0"/>
<dbReference type="Gene3D" id="3.30.70.2390">
    <property type="match status" value="1"/>
</dbReference>
<evidence type="ECO:0000313" key="5">
    <source>
        <dbReference type="Proteomes" id="UP000246410"/>
    </source>
</evidence>
<dbReference type="EMBL" id="QGTL01000009">
    <property type="protein sequence ID" value="PWV72312.1"/>
    <property type="molecule type" value="Genomic_DNA"/>
</dbReference>
<dbReference type="PANTHER" id="PTHR33392:SF6">
    <property type="entry name" value="POLYISOPRENYL-TEICHOIC ACID--PEPTIDOGLYCAN TEICHOIC ACID TRANSFERASE TAGU"/>
    <property type="match status" value="1"/>
</dbReference>
<reference evidence="4 5" key="1">
    <citation type="submission" date="2018-05" db="EMBL/GenBank/DDBJ databases">
        <title>Genomic Encyclopedia of Type Strains, Phase IV (KMG-IV): sequencing the most valuable type-strain genomes for metagenomic binning, comparative biology and taxonomic classification.</title>
        <authorList>
            <person name="Goeker M."/>
        </authorList>
    </citation>
    <scope>NUCLEOTIDE SEQUENCE [LARGE SCALE GENOMIC DNA]</scope>
    <source>
        <strain evidence="4 5">DSM 44717</strain>
    </source>
</reference>
<evidence type="ECO:0000313" key="4">
    <source>
        <dbReference type="EMBL" id="PWV72312.1"/>
    </source>
</evidence>
<dbReference type="Gene3D" id="3.40.630.190">
    <property type="entry name" value="LCP protein"/>
    <property type="match status" value="1"/>
</dbReference>
<dbReference type="PANTHER" id="PTHR33392">
    <property type="entry name" value="POLYISOPRENYL-TEICHOIC ACID--PEPTIDOGLYCAN TEICHOIC ACID TRANSFERASE TAGU"/>
    <property type="match status" value="1"/>
</dbReference>
<evidence type="ECO:0000259" key="3">
    <source>
        <dbReference type="Pfam" id="PF13399"/>
    </source>
</evidence>
<sequence>MLAAVLVVTGTGGAWGYMRSTDNGFTQVGALDLDSTDVVDPGAQVGDETFLIVGTDSRAGANGQVGAGSADAVEGARADTVMLVNIPANRQRAVAVSFPRDLDVYRPQCQAWDNPSASYTEELMPAADGAKLNSTYALGGPRCLVKVIQKITGIKIGHFIGIDFAGFEAMVDQIGGVQVCTPTPLIDDILGPVLPRTGPQLVDGETALNYVRARHIRSDGTSDYGRIKRQQRFLSSLLRSAMSNKVLFDPAKLNGFISAFTRQTFVENVTTKDLLALGRSLQGVNAGAITFLTVPTSGTNDVGNEIPRTTDIKAIFGAIIDDTPLPGEQRNPAAAPTVPAAVAPAPPPGPALTVSPAQISVRVANATTISGLAAVTADSLADSSFQIYEITNHLEPSTRTVIRHNAALTEAAQTLAAAIPGAVLEQTSSSAGYLDLILGSDFTGSVNSTTLGESGPQLAEIPADLTVTNAADDTCT</sequence>
<feature type="domain" description="LytR/CpsA/Psr regulator C-terminal" evidence="3">
    <location>
        <begin position="358"/>
        <end position="442"/>
    </location>
</feature>
<dbReference type="InterPro" id="IPR004474">
    <property type="entry name" value="LytR_CpsA_psr"/>
</dbReference>
<evidence type="ECO:0000259" key="2">
    <source>
        <dbReference type="Pfam" id="PF03816"/>
    </source>
</evidence>
<proteinExistence type="inferred from homology"/>
<dbReference type="Proteomes" id="UP000246410">
    <property type="component" value="Unassembled WGS sequence"/>
</dbReference>
<dbReference type="InterPro" id="IPR027381">
    <property type="entry name" value="LytR/CpsA/Psr_C"/>
</dbReference>
<evidence type="ECO:0000256" key="1">
    <source>
        <dbReference type="ARBA" id="ARBA00006068"/>
    </source>
</evidence>
<name>A0A317NBB0_9NOCA</name>